<dbReference type="Pfam" id="PF04457">
    <property type="entry name" value="MJ1316"/>
    <property type="match status" value="1"/>
</dbReference>
<evidence type="ECO:0000313" key="2">
    <source>
        <dbReference type="EMBL" id="VGO22597.1"/>
    </source>
</evidence>
<gene>
    <name evidence="2" type="ORF">SCARR_04682</name>
</gene>
<reference evidence="2 3" key="1">
    <citation type="submission" date="2019-04" db="EMBL/GenBank/DDBJ databases">
        <authorList>
            <person name="Van Vliet M D."/>
        </authorList>
    </citation>
    <scope>NUCLEOTIDE SEQUENCE [LARGE SCALE GENOMIC DNA]</scope>
    <source>
        <strain evidence="2 3">F21</strain>
    </source>
</reference>
<sequence>METIQQLLNRIRWDENFGRGDFTVGIYDRVKDAVEFQPLENLKQENGNHFSFTVCMEGEIVTIPFHRIRAVRKNGETIWQR</sequence>
<keyword evidence="3" id="KW-1185">Reference proteome</keyword>
<dbReference type="AlphaFoldDB" id="A0A6C2UTQ2"/>
<feature type="domain" description="MJ1316 RNA cyclic group end recognition" evidence="1">
    <location>
        <begin position="1"/>
        <end position="81"/>
    </location>
</feature>
<organism evidence="2 3">
    <name type="scientific">Pontiella sulfatireligans</name>
    <dbReference type="NCBI Taxonomy" id="2750658"/>
    <lineage>
        <taxon>Bacteria</taxon>
        <taxon>Pseudomonadati</taxon>
        <taxon>Kiritimatiellota</taxon>
        <taxon>Kiritimatiellia</taxon>
        <taxon>Kiritimatiellales</taxon>
        <taxon>Pontiellaceae</taxon>
        <taxon>Pontiella</taxon>
    </lineage>
</organism>
<dbReference type="InterPro" id="IPR040459">
    <property type="entry name" value="MJ1316"/>
</dbReference>
<evidence type="ECO:0000259" key="1">
    <source>
        <dbReference type="Pfam" id="PF04457"/>
    </source>
</evidence>
<evidence type="ECO:0000313" key="3">
    <source>
        <dbReference type="Proteomes" id="UP000346198"/>
    </source>
</evidence>
<protein>
    <recommendedName>
        <fullName evidence="1">MJ1316 RNA cyclic group end recognition domain-containing protein</fullName>
    </recommendedName>
</protein>
<dbReference type="RefSeq" id="WP_136064064.1">
    <property type="nucleotide sequence ID" value="NZ_CAAHFH010000002.1"/>
</dbReference>
<proteinExistence type="predicted"/>
<dbReference type="Proteomes" id="UP000346198">
    <property type="component" value="Unassembled WGS sequence"/>
</dbReference>
<accession>A0A6C2UTQ2</accession>
<name>A0A6C2UTQ2_9BACT</name>
<dbReference type="EMBL" id="CAAHFH010000002">
    <property type="protein sequence ID" value="VGO22597.1"/>
    <property type="molecule type" value="Genomic_DNA"/>
</dbReference>